<name>A0A8S1UZL9_PAROT</name>
<protein>
    <submittedName>
        <fullName evidence="2">Uncharacterized protein</fullName>
    </submittedName>
</protein>
<reference evidence="2" key="1">
    <citation type="submission" date="2021-01" db="EMBL/GenBank/DDBJ databases">
        <authorList>
            <consortium name="Genoscope - CEA"/>
            <person name="William W."/>
        </authorList>
    </citation>
    <scope>NUCLEOTIDE SEQUENCE</scope>
</reference>
<dbReference type="EMBL" id="CAJJDP010000051">
    <property type="protein sequence ID" value="CAD8167912.1"/>
    <property type="molecule type" value="Genomic_DNA"/>
</dbReference>
<accession>A0A8S1UZL9</accession>
<dbReference type="EMBL" id="CAJJDP010000051">
    <property type="protein sequence ID" value="CAD8167916.1"/>
    <property type="molecule type" value="Genomic_DNA"/>
</dbReference>
<organism evidence="2 3">
    <name type="scientific">Paramecium octaurelia</name>
    <dbReference type="NCBI Taxonomy" id="43137"/>
    <lineage>
        <taxon>Eukaryota</taxon>
        <taxon>Sar</taxon>
        <taxon>Alveolata</taxon>
        <taxon>Ciliophora</taxon>
        <taxon>Intramacronucleata</taxon>
        <taxon>Oligohymenophorea</taxon>
        <taxon>Peniculida</taxon>
        <taxon>Parameciidae</taxon>
        <taxon>Paramecium</taxon>
    </lineage>
</organism>
<evidence type="ECO:0000313" key="1">
    <source>
        <dbReference type="EMBL" id="CAD8167912.1"/>
    </source>
</evidence>
<sequence length="116" mass="13396">MALVNLQWRLQQWQEGWLLGYQIQEGFLQFFQIGVLITNDILSTNLVVEGYMMKQVTDLKMGIGSIQLITLDIIMENLQQHQTVNIIMAQKLVYGIHGINKMSKMKKQVKDVMIKG</sequence>
<proteinExistence type="predicted"/>
<evidence type="ECO:0000313" key="2">
    <source>
        <dbReference type="EMBL" id="CAD8167916.1"/>
    </source>
</evidence>
<keyword evidence="3" id="KW-1185">Reference proteome</keyword>
<comment type="caution">
    <text evidence="2">The sequence shown here is derived from an EMBL/GenBank/DDBJ whole genome shotgun (WGS) entry which is preliminary data.</text>
</comment>
<gene>
    <name evidence="1" type="ORF">POCTA_138.1.T0510008</name>
    <name evidence="2" type="ORF">POCTA_138.1.T0510011</name>
</gene>
<dbReference type="Proteomes" id="UP000683925">
    <property type="component" value="Unassembled WGS sequence"/>
</dbReference>
<evidence type="ECO:0000313" key="3">
    <source>
        <dbReference type="Proteomes" id="UP000683925"/>
    </source>
</evidence>
<dbReference type="AlphaFoldDB" id="A0A8S1UZL9"/>